<name>A0AA39GE60_SARSR</name>
<feature type="compositionally biased region" description="Low complexity" evidence="1">
    <location>
        <begin position="19"/>
        <end position="32"/>
    </location>
</feature>
<feature type="compositionally biased region" description="Low complexity" evidence="1">
    <location>
        <begin position="71"/>
        <end position="80"/>
    </location>
</feature>
<accession>A0AA39GE60</accession>
<feature type="region of interest" description="Disordered" evidence="1">
    <location>
        <begin position="286"/>
        <end position="320"/>
    </location>
</feature>
<comment type="caution">
    <text evidence="2">The sequence shown here is derived from an EMBL/GenBank/DDBJ whole genome shotgun (WGS) entry which is preliminary data.</text>
</comment>
<sequence>MSFPEASVSSQGEDRSHAASEAAPSPSTSSRAMHTAVIRPPPSTSTFDLSDLMDFYDTYFNARTDLGTLPSASASASAAVPDDDSTDSESSRGLSRTSSGLSDAVSGTTRLTQPDDEDDQSVVSSIVFSDDEGQTWSPTPESASGGDEEGSQNGSDNDAVEEEQNDNGSDSGEEVTRNDESEALVKITIPKSPYYPIWRALNPHTPITLDQLPWETISIEEKEVRQEAVDRQRRKAYAELLKSSRPLRRPQRPQRSAPGADLIPPSSWDYLSFPALLPDLGESHAASLQPSQQVGRAASPTPRNPAEPSLGGPSSPQLQDDLSRAMDVHGDPYATDQNYTLSPEGDQVPAEGNFEHYTSQPEHDVPSSMSTVSEDGSWCEITHTNDCPGCEDSEPWNFPAQPQIDPSAAAAPSEEVLYSLPDVTYANASPEYWDFIPWSVEAPLSPVSVGVGETWSISVQDDHPLNPAAPSFTPSDTSRAQREWLIPIDDDMTSQELESAWRMQESLLDLVDGRTQ</sequence>
<evidence type="ECO:0000313" key="2">
    <source>
        <dbReference type="EMBL" id="KAK0385319.1"/>
    </source>
</evidence>
<feature type="region of interest" description="Disordered" evidence="1">
    <location>
        <begin position="1"/>
        <end position="49"/>
    </location>
</feature>
<gene>
    <name evidence="2" type="ORF">NLU13_7795</name>
</gene>
<evidence type="ECO:0000256" key="1">
    <source>
        <dbReference type="SAM" id="MobiDB-lite"/>
    </source>
</evidence>
<dbReference type="AlphaFoldDB" id="A0AA39GE60"/>
<protein>
    <submittedName>
        <fullName evidence="2">Uncharacterized protein</fullName>
    </submittedName>
</protein>
<dbReference type="EMBL" id="JAPDFR010000007">
    <property type="protein sequence ID" value="KAK0385319.1"/>
    <property type="molecule type" value="Genomic_DNA"/>
</dbReference>
<reference evidence="2" key="1">
    <citation type="submission" date="2022-10" db="EMBL/GenBank/DDBJ databases">
        <title>Determination and structural analysis of whole genome sequence of Sarocladium strictum F4-1.</title>
        <authorList>
            <person name="Hu L."/>
            <person name="Jiang Y."/>
        </authorList>
    </citation>
    <scope>NUCLEOTIDE SEQUENCE</scope>
    <source>
        <strain evidence="2">F4-1</strain>
    </source>
</reference>
<evidence type="ECO:0000313" key="3">
    <source>
        <dbReference type="Proteomes" id="UP001175261"/>
    </source>
</evidence>
<feature type="region of interest" description="Disordered" evidence="1">
    <location>
        <begin position="237"/>
        <end position="264"/>
    </location>
</feature>
<feature type="region of interest" description="Disordered" evidence="1">
    <location>
        <begin position="67"/>
        <end position="184"/>
    </location>
</feature>
<feature type="compositionally biased region" description="Low complexity" evidence="1">
    <location>
        <begin position="91"/>
        <end position="102"/>
    </location>
</feature>
<dbReference type="Proteomes" id="UP001175261">
    <property type="component" value="Unassembled WGS sequence"/>
</dbReference>
<organism evidence="2 3">
    <name type="scientific">Sarocladium strictum</name>
    <name type="common">Black bundle disease fungus</name>
    <name type="synonym">Acremonium strictum</name>
    <dbReference type="NCBI Taxonomy" id="5046"/>
    <lineage>
        <taxon>Eukaryota</taxon>
        <taxon>Fungi</taxon>
        <taxon>Dikarya</taxon>
        <taxon>Ascomycota</taxon>
        <taxon>Pezizomycotina</taxon>
        <taxon>Sordariomycetes</taxon>
        <taxon>Hypocreomycetidae</taxon>
        <taxon>Hypocreales</taxon>
        <taxon>Sarocladiaceae</taxon>
        <taxon>Sarocladium</taxon>
    </lineage>
</organism>
<proteinExistence type="predicted"/>
<keyword evidence="3" id="KW-1185">Reference proteome</keyword>
<feature type="region of interest" description="Disordered" evidence="1">
    <location>
        <begin position="342"/>
        <end position="373"/>
    </location>
</feature>